<dbReference type="PROSITE" id="PS51198">
    <property type="entry name" value="UVRD_HELICASE_ATP_BIND"/>
    <property type="match status" value="1"/>
</dbReference>
<name>A0A4Q9M7V5_9APHY</name>
<feature type="domain" description="UvrD-like helicase ATP-binding" evidence="7">
    <location>
        <begin position="546"/>
        <end position="927"/>
    </location>
</feature>
<keyword evidence="4 5" id="KW-0067">ATP-binding</keyword>
<dbReference type="PANTHER" id="PTHR21529">
    <property type="entry name" value="MAMMARY TURMOR VIRUS RECEPTOR HOMOLOG 1, 2 MTVR1, 2"/>
    <property type="match status" value="1"/>
</dbReference>
<dbReference type="InterPro" id="IPR027417">
    <property type="entry name" value="P-loop_NTPase"/>
</dbReference>
<protein>
    <recommendedName>
        <fullName evidence="7">UvrD-like helicase ATP-binding domain-containing protein</fullName>
    </recommendedName>
</protein>
<dbReference type="InterPro" id="IPR014016">
    <property type="entry name" value="UvrD-like_ATP-bd"/>
</dbReference>
<dbReference type="PANTHER" id="PTHR21529:SF4">
    <property type="entry name" value="TPR AND ANKYRIN REPEAT-CONTAINING PROTEIN 1"/>
    <property type="match status" value="1"/>
</dbReference>
<accession>A0A4Q9M7V5</accession>
<keyword evidence="1 5" id="KW-0547">Nucleotide-binding</keyword>
<gene>
    <name evidence="8" type="ORF">BD311DRAFT_105237</name>
</gene>
<dbReference type="Proteomes" id="UP000292957">
    <property type="component" value="Unassembled WGS sequence"/>
</dbReference>
<feature type="binding site" evidence="5">
    <location>
        <begin position="567"/>
        <end position="574"/>
    </location>
    <ligand>
        <name>ATP</name>
        <dbReference type="ChEBI" id="CHEBI:30616"/>
    </ligand>
</feature>
<dbReference type="Gene3D" id="3.40.50.300">
    <property type="entry name" value="P-loop containing nucleotide triphosphate hydrolases"/>
    <property type="match status" value="2"/>
</dbReference>
<dbReference type="GO" id="GO:0004386">
    <property type="term" value="F:helicase activity"/>
    <property type="evidence" value="ECO:0007669"/>
    <property type="project" value="UniProtKB-UniRule"/>
</dbReference>
<feature type="region of interest" description="Disordered" evidence="6">
    <location>
        <begin position="492"/>
        <end position="511"/>
    </location>
</feature>
<dbReference type="InterPro" id="IPR039904">
    <property type="entry name" value="TRANK1"/>
</dbReference>
<keyword evidence="3 5" id="KW-0347">Helicase</keyword>
<dbReference type="SUPFAM" id="SSF52540">
    <property type="entry name" value="P-loop containing nucleoside triphosphate hydrolases"/>
    <property type="match status" value="1"/>
</dbReference>
<dbReference type="SUPFAM" id="SSF48452">
    <property type="entry name" value="TPR-like"/>
    <property type="match status" value="1"/>
</dbReference>
<organism evidence="8">
    <name type="scientific">Dichomitus squalens</name>
    <dbReference type="NCBI Taxonomy" id="114155"/>
    <lineage>
        <taxon>Eukaryota</taxon>
        <taxon>Fungi</taxon>
        <taxon>Dikarya</taxon>
        <taxon>Basidiomycota</taxon>
        <taxon>Agaricomycotina</taxon>
        <taxon>Agaricomycetes</taxon>
        <taxon>Polyporales</taxon>
        <taxon>Polyporaceae</taxon>
        <taxon>Dichomitus</taxon>
    </lineage>
</organism>
<evidence type="ECO:0000256" key="6">
    <source>
        <dbReference type="SAM" id="MobiDB-lite"/>
    </source>
</evidence>
<evidence type="ECO:0000259" key="7">
    <source>
        <dbReference type="PROSITE" id="PS51198"/>
    </source>
</evidence>
<dbReference type="OrthoDB" id="3156807at2759"/>
<sequence>MGCLATLVVQDSFISVPCTSASSPLTSHLSPQTVSADLFSMSKQSKSKDPSSKGRAVGQAVVELFDKMSLHGDAAVDIAVVKLDHLLADPSIDIDEVVELMTSVQHLLEFVLCVSSDYGFGILSIAILQRQPSTAEDYPSSLLYKLLAQLSRSLCLPYERASDTPPVLSAHRRSIELAFSVLQAVTHLNATDALAEQMGDDLGSGRWAAKNEEKRHQKRKRSIHTGRAPPVDIVKSIIQYGAPVPTSKRQAAELVTTVVAEQTSILQEVFNMFRKEETIAFFKTTYLPIPPAPTPLTVTIPTQRTRSATTALTPFVPMTGTQQGAFPLVQPIKAALYFENADGFGAWRIQMSTRADRDLRRWRNEDAKMFDIIVNKIKDLSHGNFTKDNHKKLTGVEVDIPIYEAKMTRDSRLVYHIHCDIDFEDNVERQVIRIFGVYTHAQIDGRFWDTMSRQLGYNGSEYRRRCIFRDRPSNQRGDYTVLPASFEVRSDTEQEVVTPSSSTTDHPDLTREDKEELHSLIALEKFVTFSQAFLNSILADQDVAHVFGVSHREKEIIEHDSSCFVIGRSGTGKTTTMVFKILGIERTYDTGSFRYAMAKPRQLFVTQSQVLAKKVEEYYAKLHQSYATAHLSPDELQDIASQSRTRRERMVDEDEEIFYTSTLPRRFGALEDTHFPLFLTYNHLCRLLENEFRHLVEQEKIDAHRASLLRDIMKLRPRPTRTRPAAYLQEERDTFLDYDTFREIYWSHFPENPLNPDLVWGEFVAVIKGSAGALKSDLGYLDKETYVGHGHSRSQTVSPAQRETVYALFEVYTKRRKLHGHHDPADRTRMLIRCLKAAGVPGKALNFIYVDEAQDNFLIDSLVLKALCSNPHGLFWAGDTAQTIAAGSSFRLGDLKAQLYDVEKNPLSISKRARPQTFYLTRNYRSHSGIVDCAHSIVELITNYWSTAIDDLPRERGMSPGEKPIFFSDHDAAKLQQSLFRDVSGGGVIEFGARQCIIVRDHAARDRLKSEFGKIGQVLTIYESKGLEFDDVLLYNFFEDSSMNHSQWRVLLNSIPGHPAPNYDDGRHSGICRELKHLYVAITRARQNLWITDCSQKAEPLRLLWATKGVVEEHIPGTPIPKLAKSSRKEEWANAARSLFVKRQYSEAVDAFERAGLAQERRVALAYHLRDSARMSPVNARGKELSQSAAFSRAAEGFVAAAQGAGEPEDQRTYYRIAAECYVRCGDSGKAGAAYRHAREYTLSAQHFRKAGMFDDAVEVIQVHETDVRPDVAQSIIDVSKLYYIKENKLEKARALFEDDTEAFEYMNDRDLNAPRATLHEEREEFDDAAECHLREGNNLKAIELFLLNYQRHQSSHSLLRAATCVLNGLWLYLALWAPEDNWNDETIIILLEHAEVIAPELQDDDLRNEIAMFRALWQSDFATLAHLGELFHARQEHHPAALLCLDHVFAQDFGLASATLSEIALCFQRFLIYARSLSRFSCDPNPCSNPYIQKLFAFRRLNDDSEELFFLPKVSYLYIPAQKILRVEEDTPNFEIHISRWELERLIRAALREVLRDKVWSQNEMCHTMPGLRTCLLFASTQSCPRRQCSQLHIMEAPREAGTTYNHLVRIHILHIMIFHTLYATEIDYEDLVHQQRAWLRRLYEALYPNHHAIGTLHALSLDAVPELIHGRRIIAVWCQDYLNRLSHDRGATHVFLVNLMRTTRLAMLFDRRVASDSLHRIPCAIRYRANRPLHLLRNGGYFIVHDLLAAMQCGRPDALDRGVLFLNHVLYNRLRVDIGVLLDFMDHLCGSMLIAIYMNMRGTLHGLTLPKSWLTRLVQDVDQLSAMQTDRSTKYVAAGCMGRLLRDVYTGQNAGKRVMWES</sequence>
<evidence type="ECO:0000313" key="8">
    <source>
        <dbReference type="EMBL" id="TBU23095.1"/>
    </source>
</evidence>
<dbReference type="GO" id="GO:0016787">
    <property type="term" value="F:hydrolase activity"/>
    <property type="evidence" value="ECO:0007669"/>
    <property type="project" value="UniProtKB-UniRule"/>
</dbReference>
<dbReference type="GO" id="GO:0005524">
    <property type="term" value="F:ATP binding"/>
    <property type="evidence" value="ECO:0007669"/>
    <property type="project" value="UniProtKB-UniRule"/>
</dbReference>
<dbReference type="InterPro" id="IPR011990">
    <property type="entry name" value="TPR-like_helical_dom_sf"/>
</dbReference>
<dbReference type="Pfam" id="PF13361">
    <property type="entry name" value="UvrD_C"/>
    <property type="match status" value="1"/>
</dbReference>
<reference evidence="8" key="1">
    <citation type="submission" date="2019-01" db="EMBL/GenBank/DDBJ databases">
        <title>Draft genome sequences of three monokaryotic isolates of the white-rot basidiomycete fungus Dichomitus squalens.</title>
        <authorList>
            <consortium name="DOE Joint Genome Institute"/>
            <person name="Lopez S.C."/>
            <person name="Andreopoulos B."/>
            <person name="Pangilinan J."/>
            <person name="Lipzen A."/>
            <person name="Riley R."/>
            <person name="Ahrendt S."/>
            <person name="Ng V."/>
            <person name="Barry K."/>
            <person name="Daum C."/>
            <person name="Grigoriev I.V."/>
            <person name="Hilden K.S."/>
            <person name="Makela M.R."/>
            <person name="de Vries R.P."/>
        </authorList>
    </citation>
    <scope>NUCLEOTIDE SEQUENCE [LARGE SCALE GENOMIC DNA]</scope>
    <source>
        <strain evidence="8">OM18370.1</strain>
    </source>
</reference>
<feature type="compositionally biased region" description="Polar residues" evidence="6">
    <location>
        <begin position="495"/>
        <end position="504"/>
    </location>
</feature>
<dbReference type="EMBL" id="ML143515">
    <property type="protein sequence ID" value="TBU23095.1"/>
    <property type="molecule type" value="Genomic_DNA"/>
</dbReference>
<evidence type="ECO:0000256" key="3">
    <source>
        <dbReference type="ARBA" id="ARBA00022806"/>
    </source>
</evidence>
<evidence type="ECO:0000256" key="1">
    <source>
        <dbReference type="ARBA" id="ARBA00022741"/>
    </source>
</evidence>
<keyword evidence="2 5" id="KW-0378">Hydrolase</keyword>
<evidence type="ECO:0000256" key="2">
    <source>
        <dbReference type="ARBA" id="ARBA00022801"/>
    </source>
</evidence>
<dbReference type="InterPro" id="IPR014017">
    <property type="entry name" value="DNA_helicase_UvrD-like_C"/>
</dbReference>
<proteinExistence type="predicted"/>
<evidence type="ECO:0000256" key="5">
    <source>
        <dbReference type="PROSITE-ProRule" id="PRU00560"/>
    </source>
</evidence>
<evidence type="ECO:0000256" key="4">
    <source>
        <dbReference type="ARBA" id="ARBA00022840"/>
    </source>
</evidence>